<dbReference type="SUPFAM" id="SSF74653">
    <property type="entry name" value="TolA/TonB C-terminal domain"/>
    <property type="match status" value="2"/>
</dbReference>
<comment type="subcellular location">
    <subcellularLocation>
        <location evidence="1">Membrane</location>
        <topology evidence="1">Single-pass membrane protein</topology>
    </subcellularLocation>
</comment>
<protein>
    <submittedName>
        <fullName evidence="7">Energy transducer TonB</fullName>
    </submittedName>
</protein>
<organism evidence="7 8">
    <name type="scientific">Novosphingobium resinovorum</name>
    <dbReference type="NCBI Taxonomy" id="158500"/>
    <lineage>
        <taxon>Bacteria</taxon>
        <taxon>Pseudomonadati</taxon>
        <taxon>Pseudomonadota</taxon>
        <taxon>Alphaproteobacteria</taxon>
        <taxon>Sphingomonadales</taxon>
        <taxon>Sphingomonadaceae</taxon>
        <taxon>Novosphingobium</taxon>
    </lineage>
</organism>
<name>A0A1D8A0A1_9SPHN</name>
<evidence type="ECO:0000259" key="6">
    <source>
        <dbReference type="PROSITE" id="PS52015"/>
    </source>
</evidence>
<dbReference type="OrthoDB" id="7500609at2"/>
<evidence type="ECO:0000313" key="8">
    <source>
        <dbReference type="Proteomes" id="UP000094626"/>
    </source>
</evidence>
<dbReference type="RefSeq" id="WP_069707488.1">
    <property type="nucleotide sequence ID" value="NZ_CP017075.1"/>
</dbReference>
<proteinExistence type="predicted"/>
<feature type="domain" description="TonB C-terminal" evidence="6">
    <location>
        <begin position="160"/>
        <end position="255"/>
    </location>
</feature>
<feature type="signal peptide" evidence="5">
    <location>
        <begin position="1"/>
        <end position="19"/>
    </location>
</feature>
<evidence type="ECO:0000313" key="7">
    <source>
        <dbReference type="EMBL" id="AOR75547.1"/>
    </source>
</evidence>
<dbReference type="NCBIfam" id="TIGR01352">
    <property type="entry name" value="tonB_Cterm"/>
    <property type="match status" value="1"/>
</dbReference>
<dbReference type="GO" id="GO:0016020">
    <property type="term" value="C:membrane"/>
    <property type="evidence" value="ECO:0007669"/>
    <property type="project" value="UniProtKB-SubCell"/>
</dbReference>
<dbReference type="InterPro" id="IPR037682">
    <property type="entry name" value="TonB_C"/>
</dbReference>
<sequence>MVAAALAFLVLAAAPPVPHSPVSTGPAERGLATWMPGEVRCDGGAAVGKPIRRPLGTIGWRGSNSRQSVTLRFDIDGSGRPISITREDLRYVPNDDIAPSLAASRFPAKARSACSVTYTAQIEPFAAAPVADLVSYSVTPLSGRLPQQGWDRIQEAGNCGQAPRPQPLMRAYPDFDKLPATPGVRDWSMIAYDTDASGKPLNVRVQTGTGNKALDQASVKAVQESRFTGGARTGCSYPYWRAPEVMAAPPMPDKNAFKSGETCSTGREWTTAPVLRFPAAYNRRRIEGWAVVRYDVAPWGAVGNASVLAAEPSDDFGRQAVQMIQSAKAAASQEGSNGCVDRVRFVIKPDVAGADTDNAQPIVTGD</sequence>
<keyword evidence="4" id="KW-0472">Membrane</keyword>
<gene>
    <name evidence="7" type="ORF">BES08_01325</name>
</gene>
<dbReference type="KEGG" id="nre:BES08_01325"/>
<keyword evidence="5" id="KW-0732">Signal</keyword>
<keyword evidence="3" id="KW-1133">Transmembrane helix</keyword>
<dbReference type="Proteomes" id="UP000094626">
    <property type="component" value="Chromosome"/>
</dbReference>
<dbReference type="Pfam" id="PF03544">
    <property type="entry name" value="TonB_C"/>
    <property type="match status" value="1"/>
</dbReference>
<reference evidence="8" key="1">
    <citation type="journal article" date="2017" name="J. Biotechnol.">
        <title>Complete genome sequence of Novosphingobium resinovorum SA1, a versatile xenobiotic-degrading bacterium capable of utilizing sulfanilic acid.</title>
        <authorList>
            <person name="Hegedus B."/>
            <person name="Kos P.B."/>
            <person name="Balint B."/>
            <person name="Maroti G."/>
            <person name="Gan H.M."/>
            <person name="Perei K."/>
            <person name="Rakhely G."/>
        </authorList>
    </citation>
    <scope>NUCLEOTIDE SEQUENCE [LARGE SCALE GENOMIC DNA]</scope>
    <source>
        <strain evidence="8">SA1</strain>
    </source>
</reference>
<evidence type="ECO:0000256" key="4">
    <source>
        <dbReference type="ARBA" id="ARBA00023136"/>
    </source>
</evidence>
<evidence type="ECO:0000256" key="3">
    <source>
        <dbReference type="ARBA" id="ARBA00022989"/>
    </source>
</evidence>
<dbReference type="AlphaFoldDB" id="A0A1D8A0A1"/>
<dbReference type="GO" id="GO:0055085">
    <property type="term" value="P:transmembrane transport"/>
    <property type="evidence" value="ECO:0007669"/>
    <property type="project" value="InterPro"/>
</dbReference>
<keyword evidence="8" id="KW-1185">Reference proteome</keyword>
<accession>A0A1D8A0A1</accession>
<dbReference type="InterPro" id="IPR006260">
    <property type="entry name" value="TonB/TolA_C"/>
</dbReference>
<keyword evidence="2" id="KW-0812">Transmembrane</keyword>
<dbReference type="PROSITE" id="PS52015">
    <property type="entry name" value="TONB_CTD"/>
    <property type="match status" value="2"/>
</dbReference>
<feature type="chain" id="PRO_5009104548" evidence="5">
    <location>
        <begin position="20"/>
        <end position="366"/>
    </location>
</feature>
<dbReference type="EMBL" id="CP017075">
    <property type="protein sequence ID" value="AOR75547.1"/>
    <property type="molecule type" value="Genomic_DNA"/>
</dbReference>
<evidence type="ECO:0000256" key="2">
    <source>
        <dbReference type="ARBA" id="ARBA00022692"/>
    </source>
</evidence>
<evidence type="ECO:0000256" key="5">
    <source>
        <dbReference type="SAM" id="SignalP"/>
    </source>
</evidence>
<evidence type="ECO:0000256" key="1">
    <source>
        <dbReference type="ARBA" id="ARBA00004167"/>
    </source>
</evidence>
<dbReference type="Gene3D" id="3.30.1150.10">
    <property type="match status" value="1"/>
</dbReference>
<feature type="domain" description="TonB C-terminal" evidence="6">
    <location>
        <begin position="262"/>
        <end position="358"/>
    </location>
</feature>
<dbReference type="Gene3D" id="3.30.2420.10">
    <property type="entry name" value="TonB"/>
    <property type="match status" value="1"/>
</dbReference>